<organism evidence="3 4">
    <name type="scientific">Spodoptera exigua</name>
    <name type="common">Beet armyworm</name>
    <name type="synonym">Noctua fulgens</name>
    <dbReference type="NCBI Taxonomy" id="7107"/>
    <lineage>
        <taxon>Eukaryota</taxon>
        <taxon>Metazoa</taxon>
        <taxon>Ecdysozoa</taxon>
        <taxon>Arthropoda</taxon>
        <taxon>Hexapoda</taxon>
        <taxon>Insecta</taxon>
        <taxon>Pterygota</taxon>
        <taxon>Neoptera</taxon>
        <taxon>Endopterygota</taxon>
        <taxon>Lepidoptera</taxon>
        <taxon>Glossata</taxon>
        <taxon>Ditrysia</taxon>
        <taxon>Noctuoidea</taxon>
        <taxon>Noctuidae</taxon>
        <taxon>Amphipyrinae</taxon>
        <taxon>Spodoptera</taxon>
    </lineage>
</organism>
<dbReference type="GO" id="GO:0005737">
    <property type="term" value="C:cytoplasm"/>
    <property type="evidence" value="ECO:0007669"/>
    <property type="project" value="TreeGrafter"/>
</dbReference>
<dbReference type="AlphaFoldDB" id="A0A922MKH7"/>
<dbReference type="PANTHER" id="PTHR10807:SF73">
    <property type="entry name" value="LD06050P"/>
    <property type="match status" value="1"/>
</dbReference>
<dbReference type="EMBL" id="JACEFF010000364">
    <property type="protein sequence ID" value="KAH9638950.1"/>
    <property type="molecule type" value="Genomic_DNA"/>
</dbReference>
<protein>
    <recommendedName>
        <fullName evidence="2">Myotubularin phosphatase domain-containing protein</fullName>
    </recommendedName>
</protein>
<feature type="domain" description="Myotubularin phosphatase" evidence="2">
    <location>
        <begin position="56"/>
        <end position="119"/>
    </location>
</feature>
<accession>A0A922MKH7</accession>
<dbReference type="PROSITE" id="PS51339">
    <property type="entry name" value="PPASE_MYOTUBULARIN"/>
    <property type="match status" value="1"/>
</dbReference>
<gene>
    <name evidence="3" type="ORF">HF086_005031</name>
</gene>
<evidence type="ECO:0000313" key="3">
    <source>
        <dbReference type="EMBL" id="KAH9638950.1"/>
    </source>
</evidence>
<dbReference type="GO" id="GO:0010507">
    <property type="term" value="P:negative regulation of autophagy"/>
    <property type="evidence" value="ECO:0007669"/>
    <property type="project" value="TreeGrafter"/>
</dbReference>
<evidence type="ECO:0000313" key="4">
    <source>
        <dbReference type="Proteomes" id="UP000814243"/>
    </source>
</evidence>
<dbReference type="PANTHER" id="PTHR10807">
    <property type="entry name" value="MYOTUBULARIN-RELATED"/>
    <property type="match status" value="1"/>
</dbReference>
<comment type="caution">
    <text evidence="3">The sequence shown here is derived from an EMBL/GenBank/DDBJ whole genome shotgun (WGS) entry which is preliminary data.</text>
</comment>
<dbReference type="SUPFAM" id="SSF52799">
    <property type="entry name" value="(Phosphotyrosine protein) phosphatases II"/>
    <property type="match status" value="1"/>
</dbReference>
<comment type="similarity">
    <text evidence="1">Belongs to the protein-tyrosine phosphatase family. Non-receptor class myotubularin subfamily.</text>
</comment>
<dbReference type="Proteomes" id="UP000814243">
    <property type="component" value="Unassembled WGS sequence"/>
</dbReference>
<evidence type="ECO:0000259" key="2">
    <source>
        <dbReference type="PROSITE" id="PS51339"/>
    </source>
</evidence>
<dbReference type="GO" id="GO:0046856">
    <property type="term" value="P:phosphatidylinositol dephosphorylation"/>
    <property type="evidence" value="ECO:0007669"/>
    <property type="project" value="TreeGrafter"/>
</dbReference>
<dbReference type="InterPro" id="IPR029021">
    <property type="entry name" value="Prot-tyrosine_phosphatase-like"/>
</dbReference>
<proteinExistence type="inferred from homology"/>
<sequence length="171" mass="20349">MHICDVEKRYVTSNVVILATSPLDENLRGSNWRHLLNKNRNPHCLPIQQLFTPFPGTFMCDNEQERETRGVYSQTTSLWSWLNQPDELPKYINPLYDPTPNVIWPSVAPMSFVIWEELYLRWLVKQNTEEREEQYGNIRAREQQLRAHAQQLRRELFDIASQYYGPKPDDK</sequence>
<evidence type="ECO:0000256" key="1">
    <source>
        <dbReference type="ARBA" id="ARBA00007471"/>
    </source>
</evidence>
<dbReference type="GO" id="GO:0019903">
    <property type="term" value="F:protein phosphatase binding"/>
    <property type="evidence" value="ECO:0007669"/>
    <property type="project" value="TreeGrafter"/>
</dbReference>
<dbReference type="InterPro" id="IPR030564">
    <property type="entry name" value="Myotubularin"/>
</dbReference>
<dbReference type="InterPro" id="IPR010569">
    <property type="entry name" value="Myotubularin-like_Pase_dom"/>
</dbReference>
<name>A0A922MKH7_SPOEX</name>
<reference evidence="3" key="1">
    <citation type="journal article" date="2021" name="G3 (Bethesda)">
        <title>Genome and transcriptome analysis of the beet armyworm Spodoptera exigua reveals targets for pest control. .</title>
        <authorList>
            <person name="Simon S."/>
            <person name="Breeschoten T."/>
            <person name="Jansen H.J."/>
            <person name="Dirks R.P."/>
            <person name="Schranz M.E."/>
            <person name="Ros V.I.D."/>
        </authorList>
    </citation>
    <scope>NUCLEOTIDE SEQUENCE</scope>
    <source>
        <strain evidence="3">TB_SE_WUR_2020</strain>
    </source>
</reference>